<dbReference type="KEGG" id="rarg:115735170"/>
<dbReference type="InterPro" id="IPR045882">
    <property type="entry name" value="GPT1/2"/>
</dbReference>
<dbReference type="OrthoDB" id="1931260at2759"/>
<accession>A0A8B8NI36</accession>
<dbReference type="PANTHER" id="PTHR33737:SF2">
    <property type="entry name" value="OS12G0102700 PROTEIN"/>
    <property type="match status" value="1"/>
</dbReference>
<organism evidence="2 3">
    <name type="scientific">Rhodamnia argentea</name>
    <dbReference type="NCBI Taxonomy" id="178133"/>
    <lineage>
        <taxon>Eukaryota</taxon>
        <taxon>Viridiplantae</taxon>
        <taxon>Streptophyta</taxon>
        <taxon>Embryophyta</taxon>
        <taxon>Tracheophyta</taxon>
        <taxon>Spermatophyta</taxon>
        <taxon>Magnoliopsida</taxon>
        <taxon>eudicotyledons</taxon>
        <taxon>Gunneridae</taxon>
        <taxon>Pentapetalae</taxon>
        <taxon>rosids</taxon>
        <taxon>malvids</taxon>
        <taxon>Myrtales</taxon>
        <taxon>Myrtaceae</taxon>
        <taxon>Myrtoideae</taxon>
        <taxon>Myrteae</taxon>
        <taxon>Australasian group</taxon>
        <taxon>Rhodamnia</taxon>
    </lineage>
</organism>
<proteinExistence type="predicted"/>
<evidence type="ECO:0000313" key="3">
    <source>
        <dbReference type="RefSeq" id="XP_030522146.1"/>
    </source>
</evidence>
<dbReference type="RefSeq" id="XP_030522146.1">
    <property type="nucleotide sequence ID" value="XM_030666286.2"/>
</dbReference>
<dbReference type="Proteomes" id="UP000827889">
    <property type="component" value="Chromosome 10"/>
</dbReference>
<feature type="region of interest" description="Disordered" evidence="1">
    <location>
        <begin position="406"/>
        <end position="529"/>
    </location>
</feature>
<feature type="compositionally biased region" description="Basic and acidic residues" evidence="1">
    <location>
        <begin position="457"/>
        <end position="469"/>
    </location>
</feature>
<feature type="compositionally biased region" description="Low complexity" evidence="1">
    <location>
        <begin position="370"/>
        <end position="388"/>
    </location>
</feature>
<feature type="region of interest" description="Disordered" evidence="1">
    <location>
        <begin position="553"/>
        <end position="615"/>
    </location>
</feature>
<feature type="region of interest" description="Disordered" evidence="1">
    <location>
        <begin position="188"/>
        <end position="227"/>
    </location>
</feature>
<name>A0A8B8NI36_9MYRT</name>
<feature type="compositionally biased region" description="Polar residues" evidence="1">
    <location>
        <begin position="596"/>
        <end position="609"/>
    </location>
</feature>
<feature type="compositionally biased region" description="Low complexity" evidence="1">
    <location>
        <begin position="334"/>
        <end position="347"/>
    </location>
</feature>
<evidence type="ECO:0000256" key="1">
    <source>
        <dbReference type="SAM" id="MobiDB-lite"/>
    </source>
</evidence>
<dbReference type="GO" id="GO:0008017">
    <property type="term" value="F:microtubule binding"/>
    <property type="evidence" value="ECO:0007669"/>
    <property type="project" value="InterPro"/>
</dbReference>
<feature type="compositionally biased region" description="Low complexity" evidence="1">
    <location>
        <begin position="406"/>
        <end position="441"/>
    </location>
</feature>
<dbReference type="PANTHER" id="PTHR33737">
    <property type="entry name" value="OS05G0121800 PROTEIN"/>
    <property type="match status" value="1"/>
</dbReference>
<feature type="region of interest" description="Disordered" evidence="1">
    <location>
        <begin position="292"/>
        <end position="388"/>
    </location>
</feature>
<feature type="compositionally biased region" description="Polar residues" evidence="1">
    <location>
        <begin position="511"/>
        <end position="523"/>
    </location>
</feature>
<feature type="compositionally biased region" description="Low complexity" evidence="1">
    <location>
        <begin position="314"/>
        <end position="327"/>
    </location>
</feature>
<gene>
    <name evidence="3" type="primary">LOC115735170</name>
</gene>
<dbReference type="GeneID" id="115735170"/>
<protein>
    <submittedName>
        <fullName evidence="3">Serine-rich adhesin for platelets-like isoform X1</fullName>
    </submittedName>
</protein>
<reference evidence="3" key="1">
    <citation type="submission" date="2025-08" db="UniProtKB">
        <authorList>
            <consortium name="RefSeq"/>
        </authorList>
    </citation>
    <scope>IDENTIFICATION</scope>
    <source>
        <tissue evidence="3">Leaf</tissue>
    </source>
</reference>
<sequence length="791" mass="83890">MADSEVQDKRLSLIDVSFEDDCLLDSSRDPQPSGNQVVHQSLELEEAVTFEGVDNILESFAAVDQPGVHQLVQSCEPEGTGKNGKYNLRNSLAWDSAFFTSAGFLEPEEITSLIEGVEKKEKHVLPCIQEEIHRSSDSMSTLEGDCLSLASLEADLFEDIRASIQKSSKVSKKESSVSKTGALLSDKTTSQFPASKKADVGSYSQSRPKPAPKKPSLALGKTAKQLPVRPQVLQGKHSAAIGGSASFPSKPLRLGTVNSLSTSTKRDSVGAKCLRAEKSAAEHTGKWIDTCSLGRGPSASRLRAMSGPRHIIPRLSSSSRSSLGSTTTKKEPESSCSSMDSSGSFSSNKIGKSVAKSNRKSIEARTANLPSTGSSKKTPSKGPDSGASHLSAYVMSASKLSSSLSPASSISEWSVESSSSTSTVNQRSNSSSTSLEPSSRRLGTADGDPPEVFDLQKSSHDKYFLRHETQGSMVPAQKNASAGGALLPSSMKPSGLRMPSPKIGFFDGTKSGRTPNGNKQSHPVGSGVLKKTTVDSVNLSGALKRGMLGKIQSETTTMPIRRTKADGKEFATDVTPKSLKESPAMGVRRVSRNLKHSSGLSPKVQSNVSPKCGEKSPVKAEDEAKECDASVQHTDSGIMGQYANGSQEIKSVSNGETLKTPSTGEGLKFFSDEVLTNIGSKAYSEDQDDLFGQVKELAMEKLVIFSPSPSNHVSENPCSVSGQVEVLNSDLFPSNSSTTDIIANTRIPFSVVDSLHNRDSSNDVSAGLQIVEVEKRAATLSSPGDISKENS</sequence>
<evidence type="ECO:0000313" key="2">
    <source>
        <dbReference type="Proteomes" id="UP000827889"/>
    </source>
</evidence>
<keyword evidence="2" id="KW-1185">Reference proteome</keyword>
<dbReference type="AlphaFoldDB" id="A0A8B8NI36"/>